<sequence length="108" mass="12647">MNIEAYKERFRIRLNAMTAEELKNIFEEVLELKKDNIEASILIKFSNNKAKDISSKNLMYQKFIVAKKACVTDNIVSQIELFSKVDRHSAFKSNFYKKTTQYITRLAS</sequence>
<dbReference type="Proteomes" id="UP001198010">
    <property type="component" value="Unassembled WGS sequence"/>
</dbReference>
<dbReference type="EMBL" id="JAJDLA010000025">
    <property type="protein sequence ID" value="MCB8606495.1"/>
    <property type="molecule type" value="Genomic_DNA"/>
</dbReference>
<reference evidence="1" key="1">
    <citation type="submission" date="2021-10" db="EMBL/GenBank/DDBJ databases">
        <title>Collection of gut derived symbiotic bacterial strains cultured from healthy donors.</title>
        <authorList>
            <person name="Lin H."/>
            <person name="Littmann E."/>
            <person name="Kohout C."/>
            <person name="Pamer E.G."/>
        </authorList>
    </citation>
    <scope>NUCLEOTIDE SEQUENCE</scope>
    <source>
        <strain evidence="1">DFI.4.35</strain>
    </source>
</reference>
<evidence type="ECO:0000313" key="2">
    <source>
        <dbReference type="Proteomes" id="UP001198010"/>
    </source>
</evidence>
<dbReference type="RefSeq" id="WP_227283811.1">
    <property type="nucleotide sequence ID" value="NZ_JAJDLA010000025.1"/>
</dbReference>
<proteinExistence type="predicted"/>
<dbReference type="AlphaFoldDB" id="A0AB35HCL4"/>
<accession>A0AB35HCL4</accession>
<protein>
    <submittedName>
        <fullName evidence="1">Uncharacterized protein</fullName>
    </submittedName>
</protein>
<comment type="caution">
    <text evidence="1">The sequence shown here is derived from an EMBL/GenBank/DDBJ whole genome shotgun (WGS) entry which is preliminary data.</text>
</comment>
<gene>
    <name evidence="1" type="ORF">LJD63_09500</name>
</gene>
<organism evidence="1 2">
    <name type="scientific">Veillonella nakazawae</name>
    <dbReference type="NCBI Taxonomy" id="2682456"/>
    <lineage>
        <taxon>Bacteria</taxon>
        <taxon>Bacillati</taxon>
        <taxon>Bacillota</taxon>
        <taxon>Negativicutes</taxon>
        <taxon>Veillonellales</taxon>
        <taxon>Veillonellaceae</taxon>
        <taxon>Veillonella</taxon>
    </lineage>
</organism>
<name>A0AB35HCL4_9FIRM</name>
<evidence type="ECO:0000313" key="1">
    <source>
        <dbReference type="EMBL" id="MCB8606495.1"/>
    </source>
</evidence>